<accession>A0AAU8J4R6</accession>
<dbReference type="PANTHER" id="PTHR30445:SF3">
    <property type="entry name" value="TRANSPORT PROTEIN YIDE-RELATED"/>
    <property type="match status" value="1"/>
</dbReference>
<comment type="subcellular location">
    <subcellularLocation>
        <location evidence="1">Cell membrane</location>
        <topology evidence="1">Multi-pass membrane protein</topology>
    </subcellularLocation>
</comment>
<evidence type="ECO:0000256" key="3">
    <source>
        <dbReference type="ARBA" id="ARBA00022448"/>
    </source>
</evidence>
<keyword evidence="3" id="KW-0813">Transport</keyword>
<feature type="transmembrane region" description="Helical" evidence="8">
    <location>
        <begin position="138"/>
        <end position="161"/>
    </location>
</feature>
<dbReference type="InterPro" id="IPR006512">
    <property type="entry name" value="YidE_YbjL"/>
</dbReference>
<evidence type="ECO:0000313" key="10">
    <source>
        <dbReference type="EMBL" id="XCJ75441.1"/>
    </source>
</evidence>
<dbReference type="PROSITE" id="PS51202">
    <property type="entry name" value="RCK_C"/>
    <property type="match status" value="1"/>
</dbReference>
<keyword evidence="4" id="KW-1003">Cell membrane</keyword>
<dbReference type="GO" id="GO:0005886">
    <property type="term" value="C:plasma membrane"/>
    <property type="evidence" value="ECO:0007669"/>
    <property type="project" value="UniProtKB-SubCell"/>
</dbReference>
<evidence type="ECO:0000256" key="8">
    <source>
        <dbReference type="SAM" id="Phobius"/>
    </source>
</evidence>
<evidence type="ECO:0000256" key="5">
    <source>
        <dbReference type="ARBA" id="ARBA00022692"/>
    </source>
</evidence>
<evidence type="ECO:0000256" key="1">
    <source>
        <dbReference type="ARBA" id="ARBA00004651"/>
    </source>
</evidence>
<feature type="transmembrane region" description="Helical" evidence="8">
    <location>
        <begin position="341"/>
        <end position="361"/>
    </location>
</feature>
<dbReference type="InterPro" id="IPR050144">
    <property type="entry name" value="AAE_transporter"/>
</dbReference>
<keyword evidence="5 8" id="KW-0812">Transmembrane</keyword>
<dbReference type="SUPFAM" id="SSF116726">
    <property type="entry name" value="TrkA C-terminal domain-like"/>
    <property type="match status" value="1"/>
</dbReference>
<dbReference type="GO" id="GO:0006813">
    <property type="term" value="P:potassium ion transport"/>
    <property type="evidence" value="ECO:0007669"/>
    <property type="project" value="InterPro"/>
</dbReference>
<keyword evidence="7 8" id="KW-0472">Membrane</keyword>
<reference evidence="10" key="1">
    <citation type="submission" date="2024-06" db="EMBL/GenBank/DDBJ databases">
        <title>Streptomyces sp. strain HUAS MG91 genome sequences.</title>
        <authorList>
            <person name="Mo P."/>
        </authorList>
    </citation>
    <scope>NUCLEOTIDE SEQUENCE</scope>
    <source>
        <strain evidence="10">HUAS MG91</strain>
    </source>
</reference>
<dbReference type="Pfam" id="PF06826">
    <property type="entry name" value="Asp-Al_Ex"/>
    <property type="match status" value="2"/>
</dbReference>
<dbReference type="GO" id="GO:0008324">
    <property type="term" value="F:monoatomic cation transmembrane transporter activity"/>
    <property type="evidence" value="ECO:0007669"/>
    <property type="project" value="InterPro"/>
</dbReference>
<sequence>MTVFAVITAGALLGMVKFGPVKLGAAGVLFVGLFVGALDPDIGPAVPAGVSALGLALYVYTVGLESGPAFFRELRGQLAVMAGAVVALALTAAVVGFVGHQGFGISGPYLAGGYAGIGTTTPGLAAAQAASKDPAQPAVGYAIGYPLAVVITIVFVAAIAARRTWKARRDPDSGLPSKLVYRTVQVTRDARWAEVPGVGGRRVLATEYRPAGGETVVARTLDRLAPGDQVVLVGGENDLQAASTHLGVPAAHDLLEDRHTVDYRRILLTDPALAGHTIAELGLEERYGALVSRVRRGDFDMLAHDDLVLQLDDRLRVVMPREQSAAVSAYLGDTETKVSEVSAVSLGLGLALGFLIGIPSLTLGSTTLALGTGAGPLVMGMILGWRRRTGPLVWTLPTRANLTLRQIGLLLFLAVVGLTSGYSFRQNAFSVFGLKLLAVLAIGAVVSYALMILVARLLGQSRERTMGLLAGYVGNPAILAYANGRATDSRVNAGYSTLFALAILVKIVCIQLIVGL</sequence>
<feature type="transmembrane region" description="Helical" evidence="8">
    <location>
        <begin position="436"/>
        <end position="458"/>
    </location>
</feature>
<comment type="similarity">
    <text evidence="2">Belongs to the AAE transporter (TC 2.A.81) family.</text>
</comment>
<dbReference type="NCBIfam" id="TIGR01625">
    <property type="entry name" value="YidE_YbjL_dupl"/>
    <property type="match status" value="2"/>
</dbReference>
<feature type="transmembrane region" description="Helical" evidence="8">
    <location>
        <begin position="407"/>
        <end position="424"/>
    </location>
</feature>
<dbReference type="Pfam" id="PF02080">
    <property type="entry name" value="TrkA_C"/>
    <property type="match status" value="1"/>
</dbReference>
<dbReference type="InterPro" id="IPR036721">
    <property type="entry name" value="RCK_C_sf"/>
</dbReference>
<gene>
    <name evidence="10" type="ORF">ABII15_38120</name>
</gene>
<dbReference type="AlphaFoldDB" id="A0AAU8J4R6"/>
<dbReference type="EMBL" id="CP159534">
    <property type="protein sequence ID" value="XCJ75441.1"/>
    <property type="molecule type" value="Genomic_DNA"/>
</dbReference>
<evidence type="ECO:0000256" key="7">
    <source>
        <dbReference type="ARBA" id="ARBA00023136"/>
    </source>
</evidence>
<feature type="transmembrane region" description="Helical" evidence="8">
    <location>
        <begin position="494"/>
        <end position="514"/>
    </location>
</feature>
<dbReference type="RefSeq" id="WP_353946872.1">
    <property type="nucleotide sequence ID" value="NZ_CP159534.1"/>
</dbReference>
<dbReference type="Gene3D" id="3.30.70.1450">
    <property type="entry name" value="Regulator of K+ conductance, C-terminal domain"/>
    <property type="match status" value="1"/>
</dbReference>
<evidence type="ECO:0000256" key="4">
    <source>
        <dbReference type="ARBA" id="ARBA00022475"/>
    </source>
</evidence>
<keyword evidence="6 8" id="KW-1133">Transmembrane helix</keyword>
<protein>
    <submittedName>
        <fullName evidence="10">TrkA C-terminal domain-containing protein</fullName>
    </submittedName>
</protein>
<proteinExistence type="inferred from homology"/>
<evidence type="ECO:0000256" key="2">
    <source>
        <dbReference type="ARBA" id="ARBA00009854"/>
    </source>
</evidence>
<feature type="transmembrane region" description="Helical" evidence="8">
    <location>
        <begin position="42"/>
        <end position="64"/>
    </location>
</feature>
<feature type="transmembrane region" description="Helical" evidence="8">
    <location>
        <begin position="367"/>
        <end position="386"/>
    </location>
</feature>
<evidence type="ECO:0000259" key="9">
    <source>
        <dbReference type="PROSITE" id="PS51202"/>
    </source>
</evidence>
<dbReference type="PANTHER" id="PTHR30445">
    <property type="entry name" value="K(+)_H(+) ANTIPORTER SUBUNIT KHTT"/>
    <property type="match status" value="1"/>
</dbReference>
<dbReference type="InterPro" id="IPR006037">
    <property type="entry name" value="RCK_C"/>
</dbReference>
<feature type="transmembrane region" description="Helical" evidence="8">
    <location>
        <begin position="76"/>
        <end position="98"/>
    </location>
</feature>
<dbReference type="KEGG" id="stac:ABII15_38120"/>
<name>A0AAU8J4R6_9ACTN</name>
<feature type="domain" description="RCK C-terminal" evidence="9">
    <location>
        <begin position="249"/>
        <end position="333"/>
    </location>
</feature>
<evidence type="ECO:0000256" key="6">
    <source>
        <dbReference type="ARBA" id="ARBA00022989"/>
    </source>
</evidence>
<organism evidence="10">
    <name type="scientific">Streptomyces tabacisoli</name>
    <dbReference type="NCBI Taxonomy" id="3156398"/>
    <lineage>
        <taxon>Bacteria</taxon>
        <taxon>Bacillati</taxon>
        <taxon>Actinomycetota</taxon>
        <taxon>Actinomycetes</taxon>
        <taxon>Kitasatosporales</taxon>
        <taxon>Streptomycetaceae</taxon>
        <taxon>Streptomyces</taxon>
    </lineage>
</organism>